<evidence type="ECO:0000313" key="2">
    <source>
        <dbReference type="Proteomes" id="UP000033870"/>
    </source>
</evidence>
<protein>
    <submittedName>
        <fullName evidence="1">Uncharacterized protein</fullName>
    </submittedName>
</protein>
<evidence type="ECO:0000313" key="1">
    <source>
        <dbReference type="EMBL" id="KKW41379.1"/>
    </source>
</evidence>
<reference evidence="1 2" key="1">
    <citation type="journal article" date="2015" name="Nature">
        <title>rRNA introns, odd ribosomes, and small enigmatic genomes across a large radiation of phyla.</title>
        <authorList>
            <person name="Brown C.T."/>
            <person name="Hug L.A."/>
            <person name="Thomas B.C."/>
            <person name="Sharon I."/>
            <person name="Castelle C.J."/>
            <person name="Singh A."/>
            <person name="Wilkins M.J."/>
            <person name="Williams K.H."/>
            <person name="Banfield J.F."/>
        </authorList>
    </citation>
    <scope>NUCLEOTIDE SEQUENCE [LARGE SCALE GENOMIC DNA]</scope>
</reference>
<proteinExistence type="predicted"/>
<organism evidence="1 2">
    <name type="scientific">Candidatus Magasanikbacteria bacterium GW2011_GWA2_56_11</name>
    <dbReference type="NCBI Taxonomy" id="1619044"/>
    <lineage>
        <taxon>Bacteria</taxon>
        <taxon>Candidatus Magasanikiibacteriota</taxon>
    </lineage>
</organism>
<dbReference type="AlphaFoldDB" id="A0A0G2B7F7"/>
<gene>
    <name evidence="1" type="ORF">UY92_C0021G0013</name>
</gene>
<sequence length="66" mass="7449">MRVKDPRTGTEWREGKITAMDEKGIAAVEYDLPYGGKMTVRVYPELLLRWQQEGPAKVNLPAVSSN</sequence>
<dbReference type="EMBL" id="LCRX01000021">
    <property type="protein sequence ID" value="KKW41379.1"/>
    <property type="molecule type" value="Genomic_DNA"/>
</dbReference>
<dbReference type="Proteomes" id="UP000033870">
    <property type="component" value="Unassembled WGS sequence"/>
</dbReference>
<comment type="caution">
    <text evidence="1">The sequence shown here is derived from an EMBL/GenBank/DDBJ whole genome shotgun (WGS) entry which is preliminary data.</text>
</comment>
<accession>A0A0G2B7F7</accession>
<name>A0A0G2B7F7_9BACT</name>